<dbReference type="AlphaFoldDB" id="A0A849A479"/>
<gene>
    <name evidence="3" type="ORF">HKD39_06435</name>
</gene>
<feature type="compositionally biased region" description="Basic and acidic residues" evidence="1">
    <location>
        <begin position="244"/>
        <end position="257"/>
    </location>
</feature>
<feature type="region of interest" description="Disordered" evidence="1">
    <location>
        <begin position="171"/>
        <end position="424"/>
    </location>
</feature>
<proteinExistence type="predicted"/>
<dbReference type="EMBL" id="JABEND010000003">
    <property type="protein sequence ID" value="NNG35355.1"/>
    <property type="molecule type" value="Genomic_DNA"/>
</dbReference>
<dbReference type="InterPro" id="IPR021421">
    <property type="entry name" value="DUF3071"/>
</dbReference>
<feature type="compositionally biased region" description="Basic and acidic residues" evidence="1">
    <location>
        <begin position="333"/>
        <end position="357"/>
    </location>
</feature>
<protein>
    <submittedName>
        <fullName evidence="3">DUF3071 domain-containing protein</fullName>
    </submittedName>
</protein>
<organism evidence="3 4">
    <name type="scientific">Nakamurella aerolata</name>
    <dbReference type="NCBI Taxonomy" id="1656892"/>
    <lineage>
        <taxon>Bacteria</taxon>
        <taxon>Bacillati</taxon>
        <taxon>Actinomycetota</taxon>
        <taxon>Actinomycetes</taxon>
        <taxon>Nakamurellales</taxon>
        <taxon>Nakamurellaceae</taxon>
        <taxon>Nakamurella</taxon>
    </lineage>
</organism>
<feature type="compositionally biased region" description="Low complexity" evidence="1">
    <location>
        <begin position="267"/>
        <end position="301"/>
    </location>
</feature>
<comment type="caution">
    <text evidence="3">The sequence shown here is derived from an EMBL/GenBank/DDBJ whole genome shotgun (WGS) entry which is preliminary data.</text>
</comment>
<dbReference type="RefSeq" id="WP_171199058.1">
    <property type="nucleotide sequence ID" value="NZ_JABEND010000003.1"/>
</dbReference>
<evidence type="ECO:0000256" key="1">
    <source>
        <dbReference type="SAM" id="MobiDB-lite"/>
    </source>
</evidence>
<dbReference type="NCBIfam" id="NF040712">
    <property type="entry name" value="SepH"/>
    <property type="match status" value="1"/>
</dbReference>
<feature type="compositionally biased region" description="Low complexity" evidence="1">
    <location>
        <begin position="222"/>
        <end position="233"/>
    </location>
</feature>
<dbReference type="Proteomes" id="UP000562984">
    <property type="component" value="Unassembled WGS sequence"/>
</dbReference>
<dbReference type="InterPro" id="IPR047682">
    <property type="entry name" value="SepH-like"/>
</dbReference>
<keyword evidence="4" id="KW-1185">Reference proteome</keyword>
<dbReference type="Pfam" id="PF11268">
    <property type="entry name" value="DUF3071"/>
    <property type="match status" value="1"/>
</dbReference>
<evidence type="ECO:0000313" key="4">
    <source>
        <dbReference type="Proteomes" id="UP000562984"/>
    </source>
</evidence>
<feature type="domain" description="DUF3071" evidence="2">
    <location>
        <begin position="1"/>
        <end position="166"/>
    </location>
</feature>
<accession>A0A849A479</accession>
<name>A0A849A479_9ACTN</name>
<reference evidence="3 4" key="1">
    <citation type="submission" date="2020-05" db="EMBL/GenBank/DDBJ databases">
        <title>Nakamurella sp. DB0629 isolated from air conditioner.</title>
        <authorList>
            <person name="Kim D.H."/>
            <person name="Kim D.-U."/>
        </authorList>
    </citation>
    <scope>NUCLEOTIDE SEQUENCE [LARGE SCALE GENOMIC DNA]</scope>
    <source>
        <strain evidence="3 4">DB0629</strain>
    </source>
</reference>
<evidence type="ECO:0000313" key="3">
    <source>
        <dbReference type="EMBL" id="NNG35355.1"/>
    </source>
</evidence>
<evidence type="ECO:0000259" key="2">
    <source>
        <dbReference type="Pfam" id="PF11268"/>
    </source>
</evidence>
<sequence>MRALEVLGLDADGVHLLCQDPSSGEEFSLPCDERLRAAVRGDLSRLGQLQIEMESQLRPKEIQARIRAGATVEEVAAAAGTSPSRIDRFAYPVLMERSTMAERAQVARPVGAAGPAAHSIAEIVADTLATRGIPAEPQWDAYKDSRGWVLVVSWQAGRSENTARFDLHLGSNGGTVVPRDDAAGDLLDPAPKPLRLSSVAQLTERPAPKAGKRAMASLLEQPAAVPTAPAQDAARPEPAVPTGRAERRPVRTPEPAKPETATVPSGNADSGNADSAKAGSAAKANSGHQADAASSEAARSEPVPEPAVTERVAPERVASAPVATEPAATPQRPVDRRAEQAVRAEVSHPKPAPREPEDVVADTVQDDRSAAAGVEEQPEPMQAQAQAHTGTDGAPTRHGGRKSGRSKPAMPSWDDVLLGGSKRR</sequence>